<name>A0A429ZT49_9ENTE</name>
<dbReference type="EMBL" id="NGJU01000005">
    <property type="protein sequence ID" value="RST96856.1"/>
    <property type="molecule type" value="Genomic_DNA"/>
</dbReference>
<dbReference type="AlphaFoldDB" id="A0A429ZT49"/>
<evidence type="ECO:0000313" key="2">
    <source>
        <dbReference type="EMBL" id="RST96856.1"/>
    </source>
</evidence>
<reference evidence="2 3" key="1">
    <citation type="submission" date="2017-05" db="EMBL/GenBank/DDBJ databases">
        <title>Vagococcus spp. assemblies.</title>
        <authorList>
            <person name="Gulvik C.A."/>
        </authorList>
    </citation>
    <scope>NUCLEOTIDE SEQUENCE [LARGE SCALE GENOMIC DNA]</scope>
    <source>
        <strain evidence="2 3">NCFB 2777</strain>
    </source>
</reference>
<gene>
    <name evidence="2" type="ORF">CBF35_04595</name>
</gene>
<proteinExistence type="predicted"/>
<evidence type="ECO:0000256" key="1">
    <source>
        <dbReference type="SAM" id="SignalP"/>
    </source>
</evidence>
<evidence type="ECO:0000313" key="3">
    <source>
        <dbReference type="Proteomes" id="UP000287239"/>
    </source>
</evidence>
<dbReference type="GeneID" id="98567639"/>
<accession>A0A429ZT49</accession>
<protein>
    <submittedName>
        <fullName evidence="2">Uncharacterized protein</fullName>
    </submittedName>
</protein>
<comment type="caution">
    <text evidence="2">The sequence shown here is derived from an EMBL/GenBank/DDBJ whole genome shotgun (WGS) entry which is preliminary data.</text>
</comment>
<dbReference type="Proteomes" id="UP000287239">
    <property type="component" value="Unassembled WGS sequence"/>
</dbReference>
<dbReference type="RefSeq" id="WP_126778815.1">
    <property type="nucleotide sequence ID" value="NZ_NGJU01000005.1"/>
</dbReference>
<sequence>MKKSMKVILGIGTATIIGSAVALTVSDKLIETIKQAKNRQTVKQFVNEKFDGSEKLLNIVDDLSDSEVQSVVSILRKVKEGRKKISVTSNPVREGTEEVKRMLANFVESFA</sequence>
<organism evidence="2 3">
    <name type="scientific">Vagococcus salmoninarum</name>
    <dbReference type="NCBI Taxonomy" id="2739"/>
    <lineage>
        <taxon>Bacteria</taxon>
        <taxon>Bacillati</taxon>
        <taxon>Bacillota</taxon>
        <taxon>Bacilli</taxon>
        <taxon>Lactobacillales</taxon>
        <taxon>Enterococcaceae</taxon>
        <taxon>Vagococcus</taxon>
    </lineage>
</organism>
<feature type="signal peptide" evidence="1">
    <location>
        <begin position="1"/>
        <end position="22"/>
    </location>
</feature>
<keyword evidence="3" id="KW-1185">Reference proteome</keyword>
<keyword evidence="1" id="KW-0732">Signal</keyword>
<feature type="chain" id="PRO_5019133195" evidence="1">
    <location>
        <begin position="23"/>
        <end position="111"/>
    </location>
</feature>
<dbReference type="OrthoDB" id="2157546at2"/>